<dbReference type="PANTHER" id="PTHR33204">
    <property type="entry name" value="TRANSCRIPTIONAL REGULATOR, MARR FAMILY"/>
    <property type="match status" value="1"/>
</dbReference>
<dbReference type="GO" id="GO:0003677">
    <property type="term" value="F:DNA binding"/>
    <property type="evidence" value="ECO:0007669"/>
    <property type="project" value="UniProtKB-KW"/>
</dbReference>
<dbReference type="RefSeq" id="WP_074240467.1">
    <property type="nucleotide sequence ID" value="NZ_FSRA01000001.1"/>
</dbReference>
<organism evidence="5 6">
    <name type="scientific">Chitinophaga niabensis</name>
    <dbReference type="NCBI Taxonomy" id="536979"/>
    <lineage>
        <taxon>Bacteria</taxon>
        <taxon>Pseudomonadati</taxon>
        <taxon>Bacteroidota</taxon>
        <taxon>Chitinophagia</taxon>
        <taxon>Chitinophagales</taxon>
        <taxon>Chitinophagaceae</taxon>
        <taxon>Chitinophaga</taxon>
    </lineage>
</organism>
<evidence type="ECO:0000256" key="3">
    <source>
        <dbReference type="ARBA" id="ARBA00023163"/>
    </source>
</evidence>
<evidence type="ECO:0000259" key="4">
    <source>
        <dbReference type="PROSITE" id="PS51118"/>
    </source>
</evidence>
<name>A0A1N6DXH5_9BACT</name>
<dbReference type="OrthoDB" id="8231503at2"/>
<evidence type="ECO:0000313" key="5">
    <source>
        <dbReference type="EMBL" id="SIN75417.1"/>
    </source>
</evidence>
<keyword evidence="6" id="KW-1185">Reference proteome</keyword>
<dbReference type="STRING" id="536979.SAMN04488055_1150"/>
<dbReference type="InterPro" id="IPR002577">
    <property type="entry name" value="HTH_HxlR"/>
</dbReference>
<protein>
    <submittedName>
        <fullName evidence="5">DNA-binding transcriptional regulator, HxlR family</fullName>
    </submittedName>
</protein>
<dbReference type="AlphaFoldDB" id="A0A1N6DXH5"/>
<dbReference type="InterPro" id="IPR036390">
    <property type="entry name" value="WH_DNA-bd_sf"/>
</dbReference>
<feature type="domain" description="HTH hxlR-type" evidence="4">
    <location>
        <begin position="9"/>
        <end position="103"/>
    </location>
</feature>
<dbReference type="SUPFAM" id="SSF46785">
    <property type="entry name" value="Winged helix' DNA-binding domain"/>
    <property type="match status" value="1"/>
</dbReference>
<dbReference type="Pfam" id="PF01638">
    <property type="entry name" value="HxlR"/>
    <property type="match status" value="1"/>
</dbReference>
<keyword evidence="1" id="KW-0805">Transcription regulation</keyword>
<evidence type="ECO:0000256" key="1">
    <source>
        <dbReference type="ARBA" id="ARBA00023015"/>
    </source>
</evidence>
<dbReference type="PROSITE" id="PS51118">
    <property type="entry name" value="HTH_HXLR"/>
    <property type="match status" value="1"/>
</dbReference>
<keyword evidence="2 5" id="KW-0238">DNA-binding</keyword>
<keyword evidence="3" id="KW-0804">Transcription</keyword>
<dbReference type="Gene3D" id="1.10.10.10">
    <property type="entry name" value="Winged helix-like DNA-binding domain superfamily/Winged helix DNA-binding domain"/>
    <property type="match status" value="1"/>
</dbReference>
<dbReference type="EMBL" id="FSRA01000001">
    <property type="protein sequence ID" value="SIN75417.1"/>
    <property type="molecule type" value="Genomic_DNA"/>
</dbReference>
<dbReference type="InterPro" id="IPR036388">
    <property type="entry name" value="WH-like_DNA-bd_sf"/>
</dbReference>
<gene>
    <name evidence="5" type="ORF">SAMN04488055_1150</name>
</gene>
<dbReference type="Proteomes" id="UP000185003">
    <property type="component" value="Unassembled WGS sequence"/>
</dbReference>
<evidence type="ECO:0000256" key="2">
    <source>
        <dbReference type="ARBA" id="ARBA00023125"/>
    </source>
</evidence>
<evidence type="ECO:0000313" key="6">
    <source>
        <dbReference type="Proteomes" id="UP000185003"/>
    </source>
</evidence>
<accession>A0A1N6DXH5</accession>
<sequence>MHLIHSEKCGVRRAMMLIGSKWKMVLIGCLKDGMQRYGELKRSIPDISEKMLIQELKDLVEAGLVEKTSYPEVPPRVEYRLTEKGQKAIPVWEMVERFGCDYL</sequence>
<proteinExistence type="predicted"/>
<reference evidence="5 6" key="1">
    <citation type="submission" date="2016-11" db="EMBL/GenBank/DDBJ databases">
        <authorList>
            <person name="Jaros S."/>
            <person name="Januszkiewicz K."/>
            <person name="Wedrychowicz H."/>
        </authorList>
    </citation>
    <scope>NUCLEOTIDE SEQUENCE [LARGE SCALE GENOMIC DNA]</scope>
    <source>
        <strain evidence="5 6">DSM 24787</strain>
    </source>
</reference>